<proteinExistence type="predicted"/>
<evidence type="ECO:0000259" key="5">
    <source>
        <dbReference type="Pfam" id="PF23286"/>
    </source>
</evidence>
<evidence type="ECO:0000256" key="3">
    <source>
        <dbReference type="ARBA" id="ARBA00022821"/>
    </source>
</evidence>
<keyword evidence="3" id="KW-0611">Plant defense</keyword>
<protein>
    <submittedName>
        <fullName evidence="7">Disease resistance protein RPP4-like</fullName>
    </submittedName>
</protein>
<reference evidence="7" key="2">
    <citation type="submission" date="2025-08" db="UniProtKB">
        <authorList>
            <consortium name="RefSeq"/>
        </authorList>
    </citation>
    <scope>IDENTIFICATION</scope>
</reference>
<feature type="domain" description="Disease resistance protein RPS4B/Roq1-like leucine-rich repeats" evidence="5">
    <location>
        <begin position="157"/>
        <end position="357"/>
    </location>
</feature>
<evidence type="ECO:0000256" key="2">
    <source>
        <dbReference type="ARBA" id="ARBA00022737"/>
    </source>
</evidence>
<dbReference type="RefSeq" id="XP_008222873.1">
    <property type="nucleotide sequence ID" value="XM_008224651.1"/>
</dbReference>
<dbReference type="Gene3D" id="3.80.10.10">
    <property type="entry name" value="Ribonuclease Inhibitor"/>
    <property type="match status" value="3"/>
</dbReference>
<keyword evidence="6" id="KW-1185">Reference proteome</keyword>
<dbReference type="PANTHER" id="PTHR48051:SF46">
    <property type="entry name" value="LEUCINE RICH REPEAT-CONTAINING DOMAIN PROTEIN"/>
    <property type="match status" value="1"/>
</dbReference>
<dbReference type="SUPFAM" id="SSF52058">
    <property type="entry name" value="L domain-like"/>
    <property type="match status" value="2"/>
</dbReference>
<organism evidence="6 7">
    <name type="scientific">Prunus mume</name>
    <name type="common">Japanese apricot</name>
    <name type="synonym">Armeniaca mume</name>
    <dbReference type="NCBI Taxonomy" id="102107"/>
    <lineage>
        <taxon>Eukaryota</taxon>
        <taxon>Viridiplantae</taxon>
        <taxon>Streptophyta</taxon>
        <taxon>Embryophyta</taxon>
        <taxon>Tracheophyta</taxon>
        <taxon>Spermatophyta</taxon>
        <taxon>Magnoliopsida</taxon>
        <taxon>eudicotyledons</taxon>
        <taxon>Gunneridae</taxon>
        <taxon>Pentapetalae</taxon>
        <taxon>rosids</taxon>
        <taxon>fabids</taxon>
        <taxon>Rosales</taxon>
        <taxon>Rosaceae</taxon>
        <taxon>Amygdaloideae</taxon>
        <taxon>Amygdaleae</taxon>
        <taxon>Prunus</taxon>
    </lineage>
</organism>
<feature type="region of interest" description="Disordered" evidence="4">
    <location>
        <begin position="718"/>
        <end position="745"/>
    </location>
</feature>
<feature type="domain" description="Disease resistance protein RPS4B/Roq1-like leucine-rich repeats" evidence="5">
    <location>
        <begin position="433"/>
        <end position="626"/>
    </location>
</feature>
<dbReference type="Proteomes" id="UP000694861">
    <property type="component" value="Linkage group LG2"/>
</dbReference>
<accession>A0ABM0NCS8</accession>
<dbReference type="PANTHER" id="PTHR48051">
    <property type="match status" value="1"/>
</dbReference>
<dbReference type="InterPro" id="IPR050216">
    <property type="entry name" value="LRR_domain-containing"/>
</dbReference>
<reference evidence="6" key="1">
    <citation type="journal article" date="2012" name="Nat. Commun.">
        <title>The genome of Prunus mume.</title>
        <authorList>
            <person name="Zhang Q."/>
            <person name="Chen W."/>
            <person name="Sun L."/>
            <person name="Zhao F."/>
            <person name="Huang B."/>
            <person name="Yang W."/>
            <person name="Tao Y."/>
            <person name="Wang J."/>
            <person name="Yuan Z."/>
            <person name="Fan G."/>
            <person name="Xing Z."/>
            <person name="Han C."/>
            <person name="Pan H."/>
            <person name="Zhong X."/>
            <person name="Shi W."/>
            <person name="Liang X."/>
            <person name="Du D."/>
            <person name="Sun F."/>
            <person name="Xu Z."/>
            <person name="Hao R."/>
            <person name="Lv T."/>
            <person name="Lv Y."/>
            <person name="Zheng Z."/>
            <person name="Sun M."/>
            <person name="Luo L."/>
            <person name="Cai M."/>
            <person name="Gao Y."/>
            <person name="Wang J."/>
            <person name="Yin Y."/>
            <person name="Xu X."/>
            <person name="Cheng T."/>
            <person name="Wang J."/>
        </authorList>
    </citation>
    <scope>NUCLEOTIDE SEQUENCE [LARGE SCALE GENOMIC DNA]</scope>
</reference>
<evidence type="ECO:0000313" key="7">
    <source>
        <dbReference type="RefSeq" id="XP_008222873.1"/>
    </source>
</evidence>
<keyword evidence="2" id="KW-0677">Repeat</keyword>
<gene>
    <name evidence="7" type="primary">LOC103322727</name>
</gene>
<evidence type="ECO:0000256" key="1">
    <source>
        <dbReference type="ARBA" id="ARBA00022614"/>
    </source>
</evidence>
<dbReference type="InterPro" id="IPR058546">
    <property type="entry name" value="RPS4B/Roq1-like_LRR"/>
</dbReference>
<dbReference type="InterPro" id="IPR032675">
    <property type="entry name" value="LRR_dom_sf"/>
</dbReference>
<keyword evidence="1" id="KW-0433">Leucine-rich repeat</keyword>
<dbReference type="GeneID" id="103322727"/>
<dbReference type="Pfam" id="PF23286">
    <property type="entry name" value="LRR_13"/>
    <property type="match status" value="2"/>
</dbReference>
<evidence type="ECO:0000256" key="4">
    <source>
        <dbReference type="SAM" id="MobiDB-lite"/>
    </source>
</evidence>
<name>A0ABM0NCS8_PRUMU</name>
<evidence type="ECO:0000313" key="6">
    <source>
        <dbReference type="Proteomes" id="UP000694861"/>
    </source>
</evidence>
<sequence length="817" mass="91967">MKNLKILMNYNVCLCGDPSYIPNNLRVLDWKRRASRSWPANFSPKALVVFSLPYNCIKQIGDRLQLESFPEIVDKIDSLIELDLGRTVIKELPASIGHLIGLEILRLSKSAIKELPASIGNLIGLKALSLSESAIKELPAPIEHLTALEKLNFTRTTIQKLPSSFGNFNALKELWLGGIAIEELSSSIGNLNGLKGLDLQGCENLANLPQSIYQLQNRGYINLSRCPKLVTLPNNLISEVLSSAESLPLEVQTNANSPHDGDFVRPGVMYFEECNASNIDSLENFCCWSNLTIINLSKSDFVSLLVCFSKCVNLWELNLRGCKRLEEILGQLPASIARIDVADCVSLERFSTLPKILMAGHLKRLISLDLRHSENLTEIPDLSCNPNLKFLHARYCTRLVEVPPSVGSLELEVLDFRHCPELRKFPKEVRWKSLKRFLLSKCNKFESFPEIVDKIESMCDLKLDGTAIESLPSSIGHLIGLEDLNLEGCENLTNLPQSIYGLQHLKSINLNRCPNLVTLPFLEVLTMSDIVGSLAFPELWIIRFAECNLSDTDSLENFSCSSKLWRIDLSKSNFVRLPVCISKSVYLWWLDLRGCKRLGEIVELPLCMENIDVGDCIALERFSTLEDGDLQLIHEEFQIEVLLPGSAVPEWFSCRKGDEIATDDDVCELVIEIPRTFKWENTRLVLCAALEITEAVVGPCSVDASVTIDGVRINGLGEGSEDVSRNRAPRSGKNTVKHSDSEDEYPITEHSEVRRNILNIQIQKMNHVKDQVEVRKTLSIQIRKMNHKTEHAQVRRISPQKLEEMMVKVMPRENMTI</sequence>